<feature type="region of interest" description="Disordered" evidence="1">
    <location>
        <begin position="238"/>
        <end position="268"/>
    </location>
</feature>
<evidence type="ECO:0000313" key="3">
    <source>
        <dbReference type="Proteomes" id="UP000784294"/>
    </source>
</evidence>
<proteinExistence type="predicted"/>
<reference evidence="2" key="1">
    <citation type="submission" date="2018-11" db="EMBL/GenBank/DDBJ databases">
        <authorList>
            <consortium name="Pathogen Informatics"/>
        </authorList>
    </citation>
    <scope>NUCLEOTIDE SEQUENCE</scope>
</reference>
<comment type="caution">
    <text evidence="2">The sequence shown here is derived from an EMBL/GenBank/DDBJ whole genome shotgun (WGS) entry which is preliminary data.</text>
</comment>
<protein>
    <submittedName>
        <fullName evidence="2">Uncharacterized protein</fullName>
    </submittedName>
</protein>
<dbReference type="EMBL" id="CAAALY010247807">
    <property type="protein sequence ID" value="VEL34508.1"/>
    <property type="molecule type" value="Genomic_DNA"/>
</dbReference>
<dbReference type="AlphaFoldDB" id="A0A3S5APB5"/>
<accession>A0A3S5APB5</accession>
<organism evidence="2 3">
    <name type="scientific">Protopolystoma xenopodis</name>
    <dbReference type="NCBI Taxonomy" id="117903"/>
    <lineage>
        <taxon>Eukaryota</taxon>
        <taxon>Metazoa</taxon>
        <taxon>Spiralia</taxon>
        <taxon>Lophotrochozoa</taxon>
        <taxon>Platyhelminthes</taxon>
        <taxon>Monogenea</taxon>
        <taxon>Polyopisthocotylea</taxon>
        <taxon>Polystomatidea</taxon>
        <taxon>Polystomatidae</taxon>
        <taxon>Protopolystoma</taxon>
    </lineage>
</organism>
<evidence type="ECO:0000256" key="1">
    <source>
        <dbReference type="SAM" id="MobiDB-lite"/>
    </source>
</evidence>
<keyword evidence="3" id="KW-1185">Reference proteome</keyword>
<sequence length="297" mass="32753">MFDKYGTEGSNEVADTGRIPAHPCETVAHTTNTNEISAGQNCPIDLSSSLRLRLRRRRNAVCGNTALGQGLKDFLLSYVVSHLTESMSDSLSLTSPQRSQTLQQQQHSLLRHRLIQRHQQMLARRRQTSEVQSTCQSNSAPGVSAPICGTHGSVSTGPASFVSSIRVGSSDDLMHFETNRDNIKSVLEAGVGPSDEIYAELERERERESVDQSRFMPNFIRSSPTKMQTVFSPHMGLVTTDEGNSPEPSEEDEELDLNPTAEEEVEEQICRKNLSSIRLPFELDSDSAESADASIDS</sequence>
<dbReference type="OrthoDB" id="6264690at2759"/>
<gene>
    <name evidence="2" type="ORF">PXEA_LOCUS27948</name>
</gene>
<dbReference type="Proteomes" id="UP000784294">
    <property type="component" value="Unassembled WGS sequence"/>
</dbReference>
<feature type="compositionally biased region" description="Acidic residues" evidence="1">
    <location>
        <begin position="248"/>
        <end position="267"/>
    </location>
</feature>
<name>A0A3S5APB5_9PLAT</name>
<evidence type="ECO:0000313" key="2">
    <source>
        <dbReference type="EMBL" id="VEL34508.1"/>
    </source>
</evidence>